<gene>
    <name evidence="3" type="ORF">K443DRAFT_6498</name>
</gene>
<protein>
    <submittedName>
        <fullName evidence="3">Uncharacterized protein</fullName>
    </submittedName>
</protein>
<keyword evidence="4" id="KW-1185">Reference proteome</keyword>
<dbReference type="HOGENOM" id="CLU_1938520_0_0_1"/>
<feature type="signal peptide" evidence="2">
    <location>
        <begin position="1"/>
        <end position="20"/>
    </location>
</feature>
<feature type="region of interest" description="Disordered" evidence="1">
    <location>
        <begin position="47"/>
        <end position="90"/>
    </location>
</feature>
<evidence type="ECO:0000313" key="4">
    <source>
        <dbReference type="Proteomes" id="UP000054477"/>
    </source>
</evidence>
<sequence>MSIHRTVVILALAASQLANCVPVNPSLPPPSEVPSVIDADYYYGPQWTQPPQEVPAPNFSRGPLKYPPSSPQRDAPYTLPSLASPAATPVDGPITSYRVDSFHEYFPSSVEHQIPLIEINRRTIATETLR</sequence>
<keyword evidence="2" id="KW-0732">Signal</keyword>
<feature type="chain" id="PRO_5002206252" evidence="2">
    <location>
        <begin position="21"/>
        <end position="130"/>
    </location>
</feature>
<accession>A0A0C9XAM9</accession>
<evidence type="ECO:0000313" key="3">
    <source>
        <dbReference type="EMBL" id="KIK01966.1"/>
    </source>
</evidence>
<name>A0A0C9XAM9_9AGAR</name>
<proteinExistence type="predicted"/>
<dbReference type="EMBL" id="KN838599">
    <property type="protein sequence ID" value="KIK01966.1"/>
    <property type="molecule type" value="Genomic_DNA"/>
</dbReference>
<evidence type="ECO:0000256" key="1">
    <source>
        <dbReference type="SAM" id="MobiDB-lite"/>
    </source>
</evidence>
<dbReference type="AlphaFoldDB" id="A0A0C9XAM9"/>
<dbReference type="Proteomes" id="UP000054477">
    <property type="component" value="Unassembled WGS sequence"/>
</dbReference>
<organism evidence="3 4">
    <name type="scientific">Laccaria amethystina LaAM-08-1</name>
    <dbReference type="NCBI Taxonomy" id="1095629"/>
    <lineage>
        <taxon>Eukaryota</taxon>
        <taxon>Fungi</taxon>
        <taxon>Dikarya</taxon>
        <taxon>Basidiomycota</taxon>
        <taxon>Agaricomycotina</taxon>
        <taxon>Agaricomycetes</taxon>
        <taxon>Agaricomycetidae</taxon>
        <taxon>Agaricales</taxon>
        <taxon>Agaricineae</taxon>
        <taxon>Hydnangiaceae</taxon>
        <taxon>Laccaria</taxon>
    </lineage>
</organism>
<evidence type="ECO:0000256" key="2">
    <source>
        <dbReference type="SAM" id="SignalP"/>
    </source>
</evidence>
<reference evidence="3 4" key="1">
    <citation type="submission" date="2014-04" db="EMBL/GenBank/DDBJ databases">
        <authorList>
            <consortium name="DOE Joint Genome Institute"/>
            <person name="Kuo A."/>
            <person name="Kohler A."/>
            <person name="Nagy L.G."/>
            <person name="Floudas D."/>
            <person name="Copeland A."/>
            <person name="Barry K.W."/>
            <person name="Cichocki N."/>
            <person name="Veneault-Fourrey C."/>
            <person name="LaButti K."/>
            <person name="Lindquist E.A."/>
            <person name="Lipzen A."/>
            <person name="Lundell T."/>
            <person name="Morin E."/>
            <person name="Murat C."/>
            <person name="Sun H."/>
            <person name="Tunlid A."/>
            <person name="Henrissat B."/>
            <person name="Grigoriev I.V."/>
            <person name="Hibbett D.S."/>
            <person name="Martin F."/>
            <person name="Nordberg H.P."/>
            <person name="Cantor M.N."/>
            <person name="Hua S.X."/>
        </authorList>
    </citation>
    <scope>NUCLEOTIDE SEQUENCE [LARGE SCALE GENOMIC DNA]</scope>
    <source>
        <strain evidence="3 4">LaAM-08-1</strain>
    </source>
</reference>
<reference evidence="4" key="2">
    <citation type="submission" date="2015-01" db="EMBL/GenBank/DDBJ databases">
        <title>Evolutionary Origins and Diversification of the Mycorrhizal Mutualists.</title>
        <authorList>
            <consortium name="DOE Joint Genome Institute"/>
            <consortium name="Mycorrhizal Genomics Consortium"/>
            <person name="Kohler A."/>
            <person name="Kuo A."/>
            <person name="Nagy L.G."/>
            <person name="Floudas D."/>
            <person name="Copeland A."/>
            <person name="Barry K.W."/>
            <person name="Cichocki N."/>
            <person name="Veneault-Fourrey C."/>
            <person name="LaButti K."/>
            <person name="Lindquist E.A."/>
            <person name="Lipzen A."/>
            <person name="Lundell T."/>
            <person name="Morin E."/>
            <person name="Murat C."/>
            <person name="Riley R."/>
            <person name="Ohm R."/>
            <person name="Sun H."/>
            <person name="Tunlid A."/>
            <person name="Henrissat B."/>
            <person name="Grigoriev I.V."/>
            <person name="Hibbett D.S."/>
            <person name="Martin F."/>
        </authorList>
    </citation>
    <scope>NUCLEOTIDE SEQUENCE [LARGE SCALE GENOMIC DNA]</scope>
    <source>
        <strain evidence="4">LaAM-08-1</strain>
    </source>
</reference>